<dbReference type="EMBL" id="VYKL01000006">
    <property type="protein sequence ID" value="KAA9030684.1"/>
    <property type="molecule type" value="Genomic_DNA"/>
</dbReference>
<proteinExistence type="predicted"/>
<evidence type="ECO:0000256" key="1">
    <source>
        <dbReference type="SAM" id="Coils"/>
    </source>
</evidence>
<keyword evidence="3" id="KW-1185">Reference proteome</keyword>
<feature type="coiled-coil region" evidence="1">
    <location>
        <begin position="97"/>
        <end position="131"/>
    </location>
</feature>
<reference evidence="2 3" key="1">
    <citation type="submission" date="2019-09" db="EMBL/GenBank/DDBJ databases">
        <title>Whole genome sequences of isolates from the Mars Exploration Rovers.</title>
        <authorList>
            <person name="Seuylemezian A."/>
            <person name="Vaishampayan P."/>
        </authorList>
    </citation>
    <scope>NUCLEOTIDE SEQUENCE [LARGE SCALE GENOMIC DNA]</scope>
    <source>
        <strain evidence="2 3">MER_TA_151</strain>
    </source>
</reference>
<gene>
    <name evidence="2" type="ORF">F4V44_02535</name>
</gene>
<name>A0A5J5I8B0_9BACI</name>
<organism evidence="2 3">
    <name type="scientific">Niallia endozanthoxylica</name>
    <dbReference type="NCBI Taxonomy" id="2036016"/>
    <lineage>
        <taxon>Bacteria</taxon>
        <taxon>Bacillati</taxon>
        <taxon>Bacillota</taxon>
        <taxon>Bacilli</taxon>
        <taxon>Bacillales</taxon>
        <taxon>Bacillaceae</taxon>
        <taxon>Niallia</taxon>
    </lineage>
</organism>
<dbReference type="Proteomes" id="UP000326671">
    <property type="component" value="Unassembled WGS sequence"/>
</dbReference>
<protein>
    <submittedName>
        <fullName evidence="2">Uncharacterized protein</fullName>
    </submittedName>
</protein>
<evidence type="ECO:0000313" key="2">
    <source>
        <dbReference type="EMBL" id="KAA9030684.1"/>
    </source>
</evidence>
<sequence length="135" mass="14868">MSHNNESAEELQDKLDNLKGDFVALQTEGGQIWYGYVGDVEDGLVKLKYVEAYTPACPCETIWWFDRAWVVINQITGILYDFAFAVGAASTPFMETVERIQQRAADAAAAEASAEAEVASTQQVIDKLENSKVIA</sequence>
<evidence type="ECO:0000313" key="3">
    <source>
        <dbReference type="Proteomes" id="UP000326671"/>
    </source>
</evidence>
<comment type="caution">
    <text evidence="2">The sequence shown here is derived from an EMBL/GenBank/DDBJ whole genome shotgun (WGS) entry which is preliminary data.</text>
</comment>
<accession>A0A5J5I8B0</accession>
<dbReference type="AlphaFoldDB" id="A0A5J5I8B0"/>
<keyword evidence="1" id="KW-0175">Coiled coil</keyword>
<feature type="coiled-coil region" evidence="1">
    <location>
        <begin position="1"/>
        <end position="28"/>
    </location>
</feature>
<dbReference type="RefSeq" id="WP_150438412.1">
    <property type="nucleotide sequence ID" value="NZ_VYKL01000006.1"/>
</dbReference>